<sequence>MAVARVLVVGLDPARLQGWDPEPLQAAITRGRARFDDHGIEADWCLVALDEDPEGTIAQALTREDYACVVIGGGIRKHEPLLELFERVVNLVRRHAPDAAIAFNSGPEDCADAALRWLRRPGPDG</sequence>
<dbReference type="EMBL" id="JACHJJ010000001">
    <property type="protein sequence ID" value="MBB5961089.1"/>
    <property type="molecule type" value="Genomic_DNA"/>
</dbReference>
<dbReference type="Proteomes" id="UP000562352">
    <property type="component" value="Unassembled WGS sequence"/>
</dbReference>
<dbReference type="AlphaFoldDB" id="A0A841CUV1"/>
<organism evidence="1 2">
    <name type="scientific">Planomonospora venezuelensis</name>
    <dbReference type="NCBI Taxonomy" id="1999"/>
    <lineage>
        <taxon>Bacteria</taxon>
        <taxon>Bacillati</taxon>
        <taxon>Actinomycetota</taxon>
        <taxon>Actinomycetes</taxon>
        <taxon>Streptosporangiales</taxon>
        <taxon>Streptosporangiaceae</taxon>
        <taxon>Planomonospora</taxon>
    </lineage>
</organism>
<protein>
    <submittedName>
        <fullName evidence="1">Uncharacterized protein</fullName>
    </submittedName>
</protein>
<proteinExistence type="predicted"/>
<accession>A0A841CUV1</accession>
<reference evidence="1 2" key="1">
    <citation type="submission" date="2020-08" db="EMBL/GenBank/DDBJ databases">
        <title>Genomic Encyclopedia of Type Strains, Phase III (KMG-III): the genomes of soil and plant-associated and newly described type strains.</title>
        <authorList>
            <person name="Whitman W."/>
        </authorList>
    </citation>
    <scope>NUCLEOTIDE SEQUENCE [LARGE SCALE GENOMIC DNA]</scope>
    <source>
        <strain evidence="1 2">CECT 3303</strain>
    </source>
</reference>
<evidence type="ECO:0000313" key="2">
    <source>
        <dbReference type="Proteomes" id="UP000562352"/>
    </source>
</evidence>
<gene>
    <name evidence="1" type="ORF">FHS22_000327</name>
</gene>
<dbReference type="RefSeq" id="WP_184937666.1">
    <property type="nucleotide sequence ID" value="NZ_BAAAWZ010000001.1"/>
</dbReference>
<evidence type="ECO:0000313" key="1">
    <source>
        <dbReference type="EMBL" id="MBB5961089.1"/>
    </source>
</evidence>
<name>A0A841CUV1_PLAVE</name>
<comment type="caution">
    <text evidence="1">The sequence shown here is derived from an EMBL/GenBank/DDBJ whole genome shotgun (WGS) entry which is preliminary data.</text>
</comment>
<keyword evidence="2" id="KW-1185">Reference proteome</keyword>